<name>A0ACC1HMA8_9FUNG</name>
<evidence type="ECO:0000313" key="1">
    <source>
        <dbReference type="EMBL" id="KAJ1677451.1"/>
    </source>
</evidence>
<sequence>ITPIESAAVEAKINQTSHLIFLRDIVLTNILDDELQGMLGSLIFLRHIEIIKHFQQDQHYMKRLFRILGLESADSVEQKRDVVTFMHQFCSIVKMIPPTYCSGVYRSLSQYGLFNLFRFALQDDDKRIKQAGVEILGSVLAQDRALVRSFALDQVKHQQSQHGEGSIGNQTLLGLLVDSIRKAGGMNDGEEEGGIHSQCGDIIRVLLDTTVSAGAGDSNSNNYGGNGSDEFEGSQKNGENKDKSPQAKKGMDVETAEFLECFYSKYMAEMMRPLFVIDEATIPKIDASRLRAWVVQFLCEILTLSVTHHSCRSRYFVFSSDVVDHIVKLFSCKRKELKLAALR</sequence>
<organism evidence="1 2">
    <name type="scientific">Spiromyces aspiralis</name>
    <dbReference type="NCBI Taxonomy" id="68401"/>
    <lineage>
        <taxon>Eukaryota</taxon>
        <taxon>Fungi</taxon>
        <taxon>Fungi incertae sedis</taxon>
        <taxon>Zoopagomycota</taxon>
        <taxon>Kickxellomycotina</taxon>
        <taxon>Kickxellomycetes</taxon>
        <taxon>Kickxellales</taxon>
        <taxon>Kickxellaceae</taxon>
        <taxon>Spiromyces</taxon>
    </lineage>
</organism>
<feature type="non-terminal residue" evidence="1">
    <location>
        <position position="343"/>
    </location>
</feature>
<keyword evidence="2" id="KW-1185">Reference proteome</keyword>
<evidence type="ECO:0000313" key="2">
    <source>
        <dbReference type="Proteomes" id="UP001145114"/>
    </source>
</evidence>
<dbReference type="Proteomes" id="UP001145114">
    <property type="component" value="Unassembled WGS sequence"/>
</dbReference>
<protein>
    <submittedName>
        <fullName evidence="1">Platinum sensitivity protein</fullName>
    </submittedName>
</protein>
<reference evidence="1" key="1">
    <citation type="submission" date="2022-06" db="EMBL/GenBank/DDBJ databases">
        <title>Phylogenomic reconstructions and comparative analyses of Kickxellomycotina fungi.</title>
        <authorList>
            <person name="Reynolds N.K."/>
            <person name="Stajich J.E."/>
            <person name="Barry K."/>
            <person name="Grigoriev I.V."/>
            <person name="Crous P."/>
            <person name="Smith M.E."/>
        </authorList>
    </citation>
    <scope>NUCLEOTIDE SEQUENCE</scope>
    <source>
        <strain evidence="1">RSA 2271</strain>
    </source>
</reference>
<gene>
    <name evidence="1" type="primary">PSY2_2</name>
    <name evidence="1" type="ORF">EV182_006139</name>
</gene>
<proteinExistence type="predicted"/>
<feature type="non-terminal residue" evidence="1">
    <location>
        <position position="1"/>
    </location>
</feature>
<accession>A0ACC1HMA8</accession>
<comment type="caution">
    <text evidence="1">The sequence shown here is derived from an EMBL/GenBank/DDBJ whole genome shotgun (WGS) entry which is preliminary data.</text>
</comment>
<dbReference type="EMBL" id="JAMZIH010002425">
    <property type="protein sequence ID" value="KAJ1677451.1"/>
    <property type="molecule type" value="Genomic_DNA"/>
</dbReference>